<name>A0A383U1V1_9FLAO</name>
<reference evidence="1 2" key="1">
    <citation type="submission" date="2018-09" db="EMBL/GenBank/DDBJ databases">
        <authorList>
            <consortium name="Pathogen Informatics"/>
        </authorList>
    </citation>
    <scope>NUCLEOTIDE SEQUENCE [LARGE SCALE GENOMIC DNA]</scope>
    <source>
        <strain evidence="1 2">OH-22767</strain>
    </source>
</reference>
<sequence length="356" mass="41723">MKLIKKYKFFIVVLLLLGVFVAIFSLNTSKSKEAIKQMRKASNQEQVENIWNKYIDDINSNNGREKLIKSVKEKLATMKLSDNDIAEWHNKFRVYSDTKPALNLIIVPDLSFRINQIPNTAKYDKEIIEKIYEEFFKRAKNNKSKDKLVLEVTDQSQANGIFGDIAKGLTIDLTNRENNQRALDYLNEKEAKFKDNLNELYKTALKNTSGADYVYYFKRILPDRIKKSDINTEYINKVIILTDGYLEANNKIYTKIEDNNVWKSAVANGSHVDLLEENNLFIPNMNYTLPNTEILVLEITERDNGIGWHKEFLSAYWKKWFKDMNVQNINDNNDDFFRLHNNNTDETINIVRKFLN</sequence>
<evidence type="ECO:0008006" key="3">
    <source>
        <dbReference type="Google" id="ProtNLM"/>
    </source>
</evidence>
<dbReference type="AlphaFoldDB" id="A0A383U1V1"/>
<organism evidence="1 2">
    <name type="scientific">Candidatus Ornithobacterium hominis</name>
    <dbReference type="NCBI Taxonomy" id="2497989"/>
    <lineage>
        <taxon>Bacteria</taxon>
        <taxon>Pseudomonadati</taxon>
        <taxon>Bacteroidota</taxon>
        <taxon>Flavobacteriia</taxon>
        <taxon>Flavobacteriales</taxon>
        <taxon>Weeksellaceae</taxon>
        <taxon>Ornithobacterium</taxon>
    </lineage>
</organism>
<protein>
    <recommendedName>
        <fullName evidence="3">VWFA domain-containing protein</fullName>
    </recommendedName>
</protein>
<dbReference type="RefSeq" id="WP_119059552.1">
    <property type="nucleotide sequence ID" value="NZ_UNSC01000006.1"/>
</dbReference>
<dbReference type="EMBL" id="UNSC01000006">
    <property type="protein sequence ID" value="SZD73500.1"/>
    <property type="molecule type" value="Genomic_DNA"/>
</dbReference>
<proteinExistence type="predicted"/>
<evidence type="ECO:0000313" key="1">
    <source>
        <dbReference type="EMBL" id="SZD73500.1"/>
    </source>
</evidence>
<dbReference type="OrthoDB" id="945646at2"/>
<gene>
    <name evidence="1" type="ORF">SAMEA104719789_01307</name>
</gene>
<keyword evidence="2" id="KW-1185">Reference proteome</keyword>
<accession>A0A383U1V1</accession>
<dbReference type="Proteomes" id="UP000262142">
    <property type="component" value="Unassembled WGS sequence"/>
</dbReference>
<evidence type="ECO:0000313" key="2">
    <source>
        <dbReference type="Proteomes" id="UP000262142"/>
    </source>
</evidence>